<evidence type="ECO:0000256" key="10">
    <source>
        <dbReference type="ARBA" id="ARBA00045578"/>
    </source>
</evidence>
<dbReference type="SUPFAM" id="SSF47240">
    <property type="entry name" value="Ferritin-like"/>
    <property type="match status" value="1"/>
</dbReference>
<dbReference type="GO" id="GO:0008198">
    <property type="term" value="F:ferrous iron binding"/>
    <property type="evidence" value="ECO:0007669"/>
    <property type="project" value="TreeGrafter"/>
</dbReference>
<evidence type="ECO:0000256" key="4">
    <source>
        <dbReference type="ARBA" id="ARBA00022490"/>
    </source>
</evidence>
<dbReference type="AlphaFoldDB" id="A0A7E6DQJ8"/>
<keyword evidence="6 12" id="KW-0408">Iron</keyword>
<proteinExistence type="inferred from homology"/>
<evidence type="ECO:0000256" key="7">
    <source>
        <dbReference type="ARBA" id="ARBA00023228"/>
    </source>
</evidence>
<dbReference type="InterPro" id="IPR009040">
    <property type="entry name" value="Ferritin-like_diiron"/>
</dbReference>
<feature type="binding site" evidence="12">
    <location>
        <position position="104"/>
    </location>
    <ligand>
        <name>Fe cation</name>
        <dbReference type="ChEBI" id="CHEBI:24875"/>
        <label>1</label>
    </ligand>
</feature>
<gene>
    <name evidence="16" type="primary">LOC114493109</name>
</gene>
<dbReference type="GO" id="GO:0006879">
    <property type="term" value="P:intracellular iron ion homeostasis"/>
    <property type="evidence" value="ECO:0007669"/>
    <property type="project" value="UniProtKB-KW"/>
</dbReference>
<dbReference type="GO" id="GO:0006826">
    <property type="term" value="P:iron ion transport"/>
    <property type="evidence" value="ECO:0007669"/>
    <property type="project" value="InterPro"/>
</dbReference>
<keyword evidence="4" id="KW-0963">Cytoplasm</keyword>
<keyword evidence="5 12" id="KW-0479">Metal-binding</keyword>
<evidence type="ECO:0000256" key="3">
    <source>
        <dbReference type="ARBA" id="ARBA00022434"/>
    </source>
</evidence>
<dbReference type="InParanoid" id="A0A7E6DQJ8"/>
<keyword evidence="15" id="KW-1185">Reference proteome</keyword>
<dbReference type="InterPro" id="IPR014034">
    <property type="entry name" value="Ferritin_CS"/>
</dbReference>
<protein>
    <recommendedName>
        <fullName evidence="13">Ferritin</fullName>
    </recommendedName>
</protein>
<dbReference type="RefSeq" id="XP_035881202.1">
    <property type="nucleotide sequence ID" value="XM_036025309.1"/>
</dbReference>
<dbReference type="PROSITE" id="PS00204">
    <property type="entry name" value="FERRITIN_2"/>
    <property type="match status" value="1"/>
</dbReference>
<dbReference type="InterPro" id="IPR012347">
    <property type="entry name" value="Ferritin-like"/>
</dbReference>
<dbReference type="InterPro" id="IPR009078">
    <property type="entry name" value="Ferritin-like_SF"/>
</dbReference>
<dbReference type="PROSITE" id="PS50905">
    <property type="entry name" value="FERRITIN_LIKE"/>
    <property type="match status" value="1"/>
</dbReference>
<comment type="subunit">
    <text evidence="11">Oligomer of 24 subunits. There are two types of subunits: L (light) chain and H (heavy) chain. The major chain can be light or heavy, depending on the species and tissue type. The functional molecule forms a roughly spherical shell with a diameter of 12 nm and contains a central cavity into which the insoluble mineral iron core is deposited. Interacts with NCOA4.</text>
</comment>
<accession>A0A7E6DQJ8</accession>
<dbReference type="Gene3D" id="1.20.1260.10">
    <property type="match status" value="1"/>
</dbReference>
<feature type="domain" description="Ferritin-like diiron" evidence="14">
    <location>
        <begin position="7"/>
        <end position="156"/>
    </location>
</feature>
<dbReference type="GO" id="GO:0044754">
    <property type="term" value="C:autolysosome"/>
    <property type="evidence" value="ECO:0007669"/>
    <property type="project" value="UniProtKB-SubCell"/>
</dbReference>
<dbReference type="FunFam" id="1.20.1260.10:FF:000009">
    <property type="entry name" value="Ferritin light chain"/>
    <property type="match status" value="1"/>
</dbReference>
<reference evidence="16" key="1">
    <citation type="submission" date="2025-08" db="UniProtKB">
        <authorList>
            <consortium name="RefSeq"/>
        </authorList>
    </citation>
    <scope>IDENTIFICATION</scope>
    <source>
        <tissue evidence="16">Muscle</tissue>
    </source>
</reference>
<evidence type="ECO:0000256" key="1">
    <source>
        <dbReference type="ARBA" id="ARBA00004496"/>
    </source>
</evidence>
<dbReference type="GO" id="GO:0008199">
    <property type="term" value="F:ferric iron binding"/>
    <property type="evidence" value="ECO:0007669"/>
    <property type="project" value="InterPro"/>
</dbReference>
<keyword evidence="3 13" id="KW-0409">Iron storage</keyword>
<dbReference type="Proteomes" id="UP000504628">
    <property type="component" value="Chromosome 1"/>
</dbReference>
<evidence type="ECO:0000313" key="15">
    <source>
        <dbReference type="Proteomes" id="UP000504628"/>
    </source>
</evidence>
<keyword evidence="8" id="KW-0968">Cytoplasmic vesicle</keyword>
<evidence type="ECO:0000313" key="16">
    <source>
        <dbReference type="RefSeq" id="XP_035881202.1"/>
    </source>
</evidence>
<evidence type="ECO:0000256" key="6">
    <source>
        <dbReference type="ARBA" id="ARBA00023004"/>
    </source>
</evidence>
<name>A0A7E6DQJ8_9CHIR</name>
<evidence type="ECO:0000256" key="12">
    <source>
        <dbReference type="PIRSR" id="PIRSR601519-1"/>
    </source>
</evidence>
<dbReference type="GO" id="GO:0031410">
    <property type="term" value="C:cytoplasmic vesicle"/>
    <property type="evidence" value="ECO:0007669"/>
    <property type="project" value="UniProtKB-KW"/>
</dbReference>
<evidence type="ECO:0000256" key="11">
    <source>
        <dbReference type="ARBA" id="ARBA00047045"/>
    </source>
</evidence>
<evidence type="ECO:0000256" key="5">
    <source>
        <dbReference type="ARBA" id="ARBA00022723"/>
    </source>
</evidence>
<dbReference type="InterPro" id="IPR008331">
    <property type="entry name" value="Ferritin_DPS_dom"/>
</dbReference>
<dbReference type="PANTHER" id="PTHR11431:SF47">
    <property type="entry name" value="FERRITIN LIGHT CHAIN"/>
    <property type="match status" value="1"/>
</dbReference>
<evidence type="ECO:0000259" key="14">
    <source>
        <dbReference type="PROSITE" id="PS50905"/>
    </source>
</evidence>
<dbReference type="GeneID" id="114493109"/>
<evidence type="ECO:0000256" key="8">
    <source>
        <dbReference type="ARBA" id="ARBA00023329"/>
    </source>
</evidence>
<evidence type="ECO:0000256" key="13">
    <source>
        <dbReference type="RuleBase" id="RU361145"/>
    </source>
</evidence>
<evidence type="ECO:0000256" key="2">
    <source>
        <dbReference type="ARBA" id="ARBA00007513"/>
    </source>
</evidence>
<dbReference type="InterPro" id="IPR001519">
    <property type="entry name" value="Ferritin"/>
</dbReference>
<sequence length="175" mass="20006">MSPQIRQNYSTEVEAAVNPLANLHLWASYTYLSLGFYFDWDYVSLQGMGHFFRKLTEEKHEGSGHHLKLKNQRGGYILLQDMVKPSQDEWGETQDSMEATLALEETLNQSVLDLHALGSTCTDPHLCDFLNNHFLDEEVKLIKKMGNHHTNIPSLAGPQDGMSKYLFKILTLKHN</sequence>
<dbReference type="OrthoDB" id="186462at2759"/>
<organism evidence="15 16">
    <name type="scientific">Phyllostomus discolor</name>
    <name type="common">pale spear-nosed bat</name>
    <dbReference type="NCBI Taxonomy" id="89673"/>
    <lineage>
        <taxon>Eukaryota</taxon>
        <taxon>Metazoa</taxon>
        <taxon>Chordata</taxon>
        <taxon>Craniata</taxon>
        <taxon>Vertebrata</taxon>
        <taxon>Euteleostomi</taxon>
        <taxon>Mammalia</taxon>
        <taxon>Eutheria</taxon>
        <taxon>Laurasiatheria</taxon>
        <taxon>Chiroptera</taxon>
        <taxon>Yangochiroptera</taxon>
        <taxon>Phyllostomidae</taxon>
        <taxon>Phyllostominae</taxon>
        <taxon>Phyllostomus</taxon>
    </lineage>
</organism>
<comment type="subcellular location">
    <subcellularLocation>
        <location evidence="9">Autolysosome</location>
    </subcellularLocation>
    <subcellularLocation>
        <location evidence="1">Cytoplasm</location>
    </subcellularLocation>
</comment>
<dbReference type="KEGG" id="pdic:114493109"/>
<comment type="similarity">
    <text evidence="2 13">Belongs to the ferritin family.</text>
</comment>
<dbReference type="Pfam" id="PF00210">
    <property type="entry name" value="Ferritin"/>
    <property type="match status" value="1"/>
</dbReference>
<evidence type="ECO:0000256" key="9">
    <source>
        <dbReference type="ARBA" id="ARBA00044942"/>
    </source>
</evidence>
<comment type="function">
    <text evidence="10">Stores iron in a soluble, non-toxic, readily available form. Important for iron homeostasis. Iron is taken up in the ferrous form and deposited as ferric hydroxides after oxidation. Also plays a role in delivery of iron to cells. Mediates iron uptake in capsule cells of the developing kidney. Delivery to lysosomes by the cargo receptor NCOA4 for autophagic degradation and release or iron.</text>
</comment>
<dbReference type="PANTHER" id="PTHR11431">
    <property type="entry name" value="FERRITIN"/>
    <property type="match status" value="1"/>
</dbReference>
<keyword evidence="7" id="KW-0458">Lysosome</keyword>